<evidence type="ECO:0008006" key="7">
    <source>
        <dbReference type="Google" id="ProtNLM"/>
    </source>
</evidence>
<dbReference type="InterPro" id="IPR000671">
    <property type="entry name" value="Peptidase_A31"/>
</dbReference>
<dbReference type="PANTHER" id="PTHR30302">
    <property type="entry name" value="HYDROGENASE 1 MATURATION PROTEASE"/>
    <property type="match status" value="1"/>
</dbReference>
<evidence type="ECO:0000256" key="2">
    <source>
        <dbReference type="ARBA" id="ARBA00022670"/>
    </source>
</evidence>
<evidence type="ECO:0000256" key="4">
    <source>
        <dbReference type="ARBA" id="ARBA00022801"/>
    </source>
</evidence>
<evidence type="ECO:0000313" key="6">
    <source>
        <dbReference type="Proteomes" id="UP001271789"/>
    </source>
</evidence>
<reference evidence="5" key="1">
    <citation type="submission" date="2023-06" db="EMBL/GenBank/DDBJ databases">
        <title>Genome sequence of Methanosarcinaceae archaeon Ag5.</title>
        <authorList>
            <person name="Protasov E."/>
            <person name="Platt K."/>
            <person name="Poehlein A."/>
            <person name="Daniel R."/>
            <person name="Brune A."/>
        </authorList>
    </citation>
    <scope>NUCLEOTIDE SEQUENCE</scope>
    <source>
        <strain evidence="5">Ag5</strain>
    </source>
</reference>
<name>A0AAE4MKC8_9EURY</name>
<evidence type="ECO:0000313" key="5">
    <source>
        <dbReference type="EMBL" id="MDV0447514.1"/>
    </source>
</evidence>
<evidence type="ECO:0000256" key="1">
    <source>
        <dbReference type="ARBA" id="ARBA00006814"/>
    </source>
</evidence>
<dbReference type="EMBL" id="JAWDKD010000020">
    <property type="protein sequence ID" value="MDV0447514.1"/>
    <property type="molecule type" value="Genomic_DNA"/>
</dbReference>
<dbReference type="SUPFAM" id="SSF53163">
    <property type="entry name" value="HybD-like"/>
    <property type="match status" value="1"/>
</dbReference>
<keyword evidence="6" id="KW-1185">Reference proteome</keyword>
<protein>
    <recommendedName>
        <fullName evidence="7">Coenzyme F420-reducing hydrogenase, FrhD protein</fullName>
    </recommendedName>
</protein>
<dbReference type="GO" id="GO:0004190">
    <property type="term" value="F:aspartic-type endopeptidase activity"/>
    <property type="evidence" value="ECO:0007669"/>
    <property type="project" value="UniProtKB-KW"/>
</dbReference>
<comment type="caution">
    <text evidence="5">The sequence shown here is derived from an EMBL/GenBank/DDBJ whole genome shotgun (WGS) entry which is preliminary data.</text>
</comment>
<dbReference type="Gene3D" id="3.40.50.1450">
    <property type="entry name" value="HybD-like"/>
    <property type="match status" value="1"/>
</dbReference>
<comment type="similarity">
    <text evidence="1">Belongs to the peptidase A31 family.</text>
</comment>
<dbReference type="Proteomes" id="UP001271789">
    <property type="component" value="Unassembled WGS sequence"/>
</dbReference>
<dbReference type="NCBIfam" id="TIGR00072">
    <property type="entry name" value="hydrog_prot"/>
    <property type="match status" value="1"/>
</dbReference>
<accession>A0AAE4MKC8</accession>
<keyword evidence="2" id="KW-0645">Protease</keyword>
<dbReference type="PRINTS" id="PR00446">
    <property type="entry name" value="HYDRGNUPTAKE"/>
</dbReference>
<proteinExistence type="inferred from homology"/>
<dbReference type="NCBIfam" id="TIGR00130">
    <property type="entry name" value="frhD"/>
    <property type="match status" value="1"/>
</dbReference>
<dbReference type="GO" id="GO:0008047">
    <property type="term" value="F:enzyme activator activity"/>
    <property type="evidence" value="ECO:0007669"/>
    <property type="project" value="InterPro"/>
</dbReference>
<evidence type="ECO:0000256" key="3">
    <source>
        <dbReference type="ARBA" id="ARBA00022750"/>
    </source>
</evidence>
<keyword evidence="4" id="KW-0378">Hydrolase</keyword>
<dbReference type="InterPro" id="IPR004411">
    <property type="entry name" value="Pept_A31_F420-red_hyd_d"/>
</dbReference>
<dbReference type="InterPro" id="IPR023430">
    <property type="entry name" value="Pept_HybD-like_dom_sf"/>
</dbReference>
<keyword evidence="3" id="KW-0064">Aspartyl protease</keyword>
<gene>
    <name evidence="5" type="ORF">MsAg5_14140</name>
</gene>
<dbReference type="GO" id="GO:0016485">
    <property type="term" value="P:protein processing"/>
    <property type="evidence" value="ECO:0007669"/>
    <property type="project" value="TreeGrafter"/>
</dbReference>
<dbReference type="Pfam" id="PF01750">
    <property type="entry name" value="HycI"/>
    <property type="match status" value="1"/>
</dbReference>
<dbReference type="RefSeq" id="WP_338099950.1">
    <property type="nucleotide sequence ID" value="NZ_JAWDKD010000020.1"/>
</dbReference>
<sequence>MPEYLEKEVLVLGCGNILFGDDGFGFHVVNRLNELKTGGAGSSCDASVLSNDKIGFIDAGTGASHFILSLIDESTIIRKIIIVDIVDYGLVPGEMIKLYPKDLPNIPKYQIDAHDMPLAGMLVDLNKDFGIDVVVVGCQYKNMPAPDICMDLSPEAEGSIDKAVDMVLDELQMLEF</sequence>
<dbReference type="PANTHER" id="PTHR30302:SF1">
    <property type="entry name" value="HYDROGENASE 2 MATURATION PROTEASE"/>
    <property type="match status" value="1"/>
</dbReference>
<organism evidence="5 6">
    <name type="scientific">Methanolapillus africanus</name>
    <dbReference type="NCBI Taxonomy" id="3028297"/>
    <lineage>
        <taxon>Archaea</taxon>
        <taxon>Methanobacteriati</taxon>
        <taxon>Methanobacteriota</taxon>
        <taxon>Stenosarchaea group</taxon>
        <taxon>Methanomicrobia</taxon>
        <taxon>Methanosarcinales</taxon>
        <taxon>Methanosarcinaceae</taxon>
        <taxon>Methanolapillus</taxon>
    </lineage>
</organism>
<dbReference type="AlphaFoldDB" id="A0AAE4MKC8"/>